<name>A0ABU7EYT0_9TELE</name>
<dbReference type="EMBL" id="JAHUTJ010067679">
    <property type="protein sequence ID" value="MED6291240.1"/>
    <property type="molecule type" value="Genomic_DNA"/>
</dbReference>
<keyword evidence="2" id="KW-1185">Reference proteome</keyword>
<gene>
    <name evidence="1" type="ORF">CHARACLAT_021481</name>
</gene>
<sequence>MLRDCFTASGNGALQKKGNYFKILQLQFRSTVRWLNLGDIWFFQQDSDPKHIWKKHSSSTQLKTCIYLFLIAECIPGKQPIQKSRRPARIVLGPS</sequence>
<comment type="caution">
    <text evidence="1">The sequence shown here is derived from an EMBL/GenBank/DDBJ whole genome shotgun (WGS) entry which is preliminary data.</text>
</comment>
<dbReference type="Proteomes" id="UP001352852">
    <property type="component" value="Unassembled WGS sequence"/>
</dbReference>
<evidence type="ECO:0000313" key="1">
    <source>
        <dbReference type="EMBL" id="MED6291240.1"/>
    </source>
</evidence>
<protein>
    <submittedName>
        <fullName evidence="1">Uncharacterized protein</fullName>
    </submittedName>
</protein>
<organism evidence="1 2">
    <name type="scientific">Characodon lateralis</name>
    <dbReference type="NCBI Taxonomy" id="208331"/>
    <lineage>
        <taxon>Eukaryota</taxon>
        <taxon>Metazoa</taxon>
        <taxon>Chordata</taxon>
        <taxon>Craniata</taxon>
        <taxon>Vertebrata</taxon>
        <taxon>Euteleostomi</taxon>
        <taxon>Actinopterygii</taxon>
        <taxon>Neopterygii</taxon>
        <taxon>Teleostei</taxon>
        <taxon>Neoteleostei</taxon>
        <taxon>Acanthomorphata</taxon>
        <taxon>Ovalentaria</taxon>
        <taxon>Atherinomorphae</taxon>
        <taxon>Cyprinodontiformes</taxon>
        <taxon>Goodeidae</taxon>
        <taxon>Characodon</taxon>
    </lineage>
</organism>
<proteinExistence type="predicted"/>
<accession>A0ABU7EYT0</accession>
<evidence type="ECO:0000313" key="2">
    <source>
        <dbReference type="Proteomes" id="UP001352852"/>
    </source>
</evidence>
<reference evidence="1 2" key="1">
    <citation type="submission" date="2021-06" db="EMBL/GenBank/DDBJ databases">
        <authorList>
            <person name="Palmer J.M."/>
        </authorList>
    </citation>
    <scope>NUCLEOTIDE SEQUENCE [LARGE SCALE GENOMIC DNA]</scope>
    <source>
        <strain evidence="1 2">CL_MEX2019</strain>
        <tissue evidence="1">Muscle</tissue>
    </source>
</reference>